<keyword evidence="4" id="KW-1185">Reference proteome</keyword>
<accession>A0ABN9S2N3</accession>
<feature type="compositionally biased region" description="Acidic residues" evidence="1">
    <location>
        <begin position="396"/>
        <end position="410"/>
    </location>
</feature>
<organism evidence="3 4">
    <name type="scientific">Prorocentrum cordatum</name>
    <dbReference type="NCBI Taxonomy" id="2364126"/>
    <lineage>
        <taxon>Eukaryota</taxon>
        <taxon>Sar</taxon>
        <taxon>Alveolata</taxon>
        <taxon>Dinophyceae</taxon>
        <taxon>Prorocentrales</taxon>
        <taxon>Prorocentraceae</taxon>
        <taxon>Prorocentrum</taxon>
    </lineage>
</organism>
<evidence type="ECO:0000313" key="3">
    <source>
        <dbReference type="EMBL" id="CAK0825896.1"/>
    </source>
</evidence>
<evidence type="ECO:0000256" key="1">
    <source>
        <dbReference type="SAM" id="MobiDB-lite"/>
    </source>
</evidence>
<evidence type="ECO:0000313" key="4">
    <source>
        <dbReference type="Proteomes" id="UP001189429"/>
    </source>
</evidence>
<feature type="transmembrane region" description="Helical" evidence="2">
    <location>
        <begin position="185"/>
        <end position="203"/>
    </location>
</feature>
<reference evidence="3" key="1">
    <citation type="submission" date="2023-10" db="EMBL/GenBank/DDBJ databases">
        <authorList>
            <person name="Chen Y."/>
            <person name="Shah S."/>
            <person name="Dougan E. K."/>
            <person name="Thang M."/>
            <person name="Chan C."/>
        </authorList>
    </citation>
    <scope>NUCLEOTIDE SEQUENCE [LARGE SCALE GENOMIC DNA]</scope>
</reference>
<keyword evidence="2" id="KW-1133">Transmembrane helix</keyword>
<proteinExistence type="predicted"/>
<dbReference type="EMBL" id="CAUYUJ010009114">
    <property type="protein sequence ID" value="CAK0825896.1"/>
    <property type="molecule type" value="Genomic_DNA"/>
</dbReference>
<feature type="transmembrane region" description="Helical" evidence="2">
    <location>
        <begin position="209"/>
        <end position="230"/>
    </location>
</feature>
<sequence>MATRSWFRRSSNMWLQMAGLVPVSLYFLMNVCVAFVPSEWCWGWTTFMIRSPGSVNRVEVQGVRSGVKVDDIRRFVCSYLQAHQSYIVYSDNCQAYAQALEGYVRNGGQPQLLKQTFVNTIVSPYLTRLFAYVNIVTTLSSVVLMVLIMVVDKPGGGENANNLALAARLKKGWHGSQSERHWQPCCIFFQLCFNVVSGVMIIAMGDVNLLPVCVALFMFGLWFACSDFFFGVTPRVKQGDGTFPEPLVPPMAAHPEEENLKCVVMSKAMFWMVNFYVIAYPIVAVLYCRLPDVSADMHRRNHKIKIMEFLLSLFWSVAFSHLLYKCIVERMKDAQGSRMHSAPSYGTHSVQRQMHVGEEYDRRQHPEHDGYDRNQRHHYVQLVGEQYDREQHHEYDEYEYDEDDEHERTA</sequence>
<name>A0ABN9S2N3_9DINO</name>
<keyword evidence="2" id="KW-0472">Membrane</keyword>
<feature type="region of interest" description="Disordered" evidence="1">
    <location>
        <begin position="391"/>
        <end position="410"/>
    </location>
</feature>
<protein>
    <submittedName>
        <fullName evidence="3">Uncharacterized protein</fullName>
    </submittedName>
</protein>
<keyword evidence="2" id="KW-0812">Transmembrane</keyword>
<evidence type="ECO:0000256" key="2">
    <source>
        <dbReference type="SAM" id="Phobius"/>
    </source>
</evidence>
<feature type="transmembrane region" description="Helical" evidence="2">
    <location>
        <begin position="268"/>
        <end position="286"/>
    </location>
</feature>
<feature type="transmembrane region" description="Helical" evidence="2">
    <location>
        <begin position="129"/>
        <end position="151"/>
    </location>
</feature>
<comment type="caution">
    <text evidence="3">The sequence shown here is derived from an EMBL/GenBank/DDBJ whole genome shotgun (WGS) entry which is preliminary data.</text>
</comment>
<dbReference type="Proteomes" id="UP001189429">
    <property type="component" value="Unassembled WGS sequence"/>
</dbReference>
<gene>
    <name evidence="3" type="ORF">PCOR1329_LOCUS25906</name>
</gene>